<name>A0A7C4Y5I4_UNCW3</name>
<dbReference type="EMBL" id="DTHG01000037">
    <property type="protein sequence ID" value="HGW91503.1"/>
    <property type="molecule type" value="Genomic_DNA"/>
</dbReference>
<sequence length="307" mass="35719">MNNIEQGFIMPSLLYKYDNSLFIETGFVENYGLKIPAPKELGFFGIRFTRSLFKNWKENDPFIEILYGNDLFGLGLIYSSYRDEEMNNLVERKNYGVNASLNLLYFTISGKVYRMDYEDVSWRNTKRNKNSLSYDVNIIYSRFPFIPFFHLSHNDFSYEEGTPADTTLFKDIIDTISLGIGLSQQINSMVNLYLTPSLNINSEKYTDNSMVLRSILFSGGAEINIKFIKFVIGMCGRLNQEIEDIDTLSYTDYNQVIYYRTGLFFVLKDFDFGFVLNNDILNNGPFFISGISIDPILEFGFNWRFKD</sequence>
<organism evidence="1">
    <name type="scientific">candidate division WOR-3 bacterium</name>
    <dbReference type="NCBI Taxonomy" id="2052148"/>
    <lineage>
        <taxon>Bacteria</taxon>
        <taxon>Bacteria division WOR-3</taxon>
    </lineage>
</organism>
<dbReference type="AlphaFoldDB" id="A0A7C4Y5I4"/>
<reference evidence="1" key="1">
    <citation type="journal article" date="2020" name="mSystems">
        <title>Genome- and Community-Level Interaction Insights into Carbon Utilization and Element Cycling Functions of Hydrothermarchaeota in Hydrothermal Sediment.</title>
        <authorList>
            <person name="Zhou Z."/>
            <person name="Liu Y."/>
            <person name="Xu W."/>
            <person name="Pan J."/>
            <person name="Luo Z.H."/>
            <person name="Li M."/>
        </authorList>
    </citation>
    <scope>NUCLEOTIDE SEQUENCE [LARGE SCALE GENOMIC DNA]</scope>
    <source>
        <strain evidence="1">SpSt-780</strain>
    </source>
</reference>
<comment type="caution">
    <text evidence="1">The sequence shown here is derived from an EMBL/GenBank/DDBJ whole genome shotgun (WGS) entry which is preliminary data.</text>
</comment>
<proteinExistence type="predicted"/>
<protein>
    <submittedName>
        <fullName evidence="1">Uncharacterized protein</fullName>
    </submittedName>
</protein>
<accession>A0A7C4Y5I4</accession>
<evidence type="ECO:0000313" key="1">
    <source>
        <dbReference type="EMBL" id="HGW91503.1"/>
    </source>
</evidence>
<gene>
    <name evidence="1" type="ORF">ENV67_03055</name>
</gene>